<dbReference type="Proteomes" id="UP001580407">
    <property type="component" value="Unassembled WGS sequence"/>
</dbReference>
<comment type="caution">
    <text evidence="3">The sequence shown here is derived from an EMBL/GenBank/DDBJ whole genome shotgun (WGS) entry which is preliminary data.</text>
</comment>
<evidence type="ECO:0008006" key="5">
    <source>
        <dbReference type="Google" id="ProtNLM"/>
    </source>
</evidence>
<gene>
    <name evidence="3" type="ORF">ACE3NQ_01515</name>
</gene>
<dbReference type="EMBL" id="JBHILM010000001">
    <property type="protein sequence ID" value="MFB5679589.1"/>
    <property type="molecule type" value="Genomic_DNA"/>
</dbReference>
<sequence>MKFLASLMLAVSLLTLAACSNNDGATNSGQNTTENTQTQPGTEPNAETGQNGETDPGTEPAGAEELTADSIKTAIQKEGITLTSSKAENDWVLNGTQPDRNTVKTKSGEEEVVTIYTFDSEEARQAGLANFKEQTASLPLKYLAFEHKNALILYYYNAEETTDPASTEYGAELDKTLKSL</sequence>
<dbReference type="RefSeq" id="WP_375523423.1">
    <property type="nucleotide sequence ID" value="NZ_JBHILM010000001.1"/>
</dbReference>
<keyword evidence="2" id="KW-0732">Signal</keyword>
<evidence type="ECO:0000256" key="2">
    <source>
        <dbReference type="SAM" id="SignalP"/>
    </source>
</evidence>
<accession>A0ABV5B1N7</accession>
<feature type="chain" id="PRO_5045847773" description="Lipoprotein" evidence="2">
    <location>
        <begin position="18"/>
        <end position="180"/>
    </location>
</feature>
<feature type="compositionally biased region" description="Polar residues" evidence="1">
    <location>
        <begin position="24"/>
        <end position="53"/>
    </location>
</feature>
<feature type="signal peptide" evidence="2">
    <location>
        <begin position="1"/>
        <end position="17"/>
    </location>
</feature>
<evidence type="ECO:0000256" key="1">
    <source>
        <dbReference type="SAM" id="MobiDB-lite"/>
    </source>
</evidence>
<reference evidence="3 4" key="1">
    <citation type="submission" date="2024-09" db="EMBL/GenBank/DDBJ databases">
        <authorList>
            <person name="Ruan L."/>
        </authorList>
    </citation>
    <scope>NUCLEOTIDE SEQUENCE [LARGE SCALE GENOMIC DNA]</scope>
    <source>
        <strain evidence="3 4">D33</strain>
    </source>
</reference>
<feature type="region of interest" description="Disordered" evidence="1">
    <location>
        <begin position="24"/>
        <end position="65"/>
    </location>
</feature>
<dbReference type="PROSITE" id="PS51257">
    <property type="entry name" value="PROKAR_LIPOPROTEIN"/>
    <property type="match status" value="1"/>
</dbReference>
<organism evidence="3 4">
    <name type="scientific">Paenibacillus terreus</name>
    <dbReference type="NCBI Taxonomy" id="1387834"/>
    <lineage>
        <taxon>Bacteria</taxon>
        <taxon>Bacillati</taxon>
        <taxon>Bacillota</taxon>
        <taxon>Bacilli</taxon>
        <taxon>Bacillales</taxon>
        <taxon>Paenibacillaceae</taxon>
        <taxon>Paenibacillus</taxon>
    </lineage>
</organism>
<name>A0ABV5B1N7_9BACL</name>
<keyword evidence="4" id="KW-1185">Reference proteome</keyword>
<protein>
    <recommendedName>
        <fullName evidence="5">Lipoprotein</fullName>
    </recommendedName>
</protein>
<evidence type="ECO:0000313" key="3">
    <source>
        <dbReference type="EMBL" id="MFB5679589.1"/>
    </source>
</evidence>
<evidence type="ECO:0000313" key="4">
    <source>
        <dbReference type="Proteomes" id="UP001580407"/>
    </source>
</evidence>
<proteinExistence type="predicted"/>